<gene>
    <name evidence="1" type="ORF">C8N32_11931</name>
</gene>
<evidence type="ECO:0000313" key="2">
    <source>
        <dbReference type="Proteomes" id="UP000243859"/>
    </source>
</evidence>
<name>A0A2T5BPK2_9RHOB</name>
<keyword evidence="2" id="KW-1185">Reference proteome</keyword>
<comment type="caution">
    <text evidence="1">The sequence shown here is derived from an EMBL/GenBank/DDBJ whole genome shotgun (WGS) entry which is preliminary data.</text>
</comment>
<dbReference type="EMBL" id="QAAA01000019">
    <property type="protein sequence ID" value="PTN00973.1"/>
    <property type="molecule type" value="Genomic_DNA"/>
</dbReference>
<reference evidence="1 2" key="1">
    <citation type="submission" date="2018-04" db="EMBL/GenBank/DDBJ databases">
        <title>Genomic Encyclopedia of Archaeal and Bacterial Type Strains, Phase II (KMG-II): from individual species to whole genera.</title>
        <authorList>
            <person name="Goeker M."/>
        </authorList>
    </citation>
    <scope>NUCLEOTIDE SEQUENCE [LARGE SCALE GENOMIC DNA]</scope>
    <source>
        <strain evidence="1 2">DSM 18064</strain>
    </source>
</reference>
<dbReference type="Proteomes" id="UP000243859">
    <property type="component" value="Unassembled WGS sequence"/>
</dbReference>
<protein>
    <submittedName>
        <fullName evidence="1">Photosystem II stability/assembly factor-like uncharacterized protein</fullName>
    </submittedName>
</protein>
<dbReference type="InterPro" id="IPR011047">
    <property type="entry name" value="Quinoprotein_ADH-like_sf"/>
</dbReference>
<sequence>MTTVAVSRRALFRGRFAGNSLSHAWHPVGGETPTVDGVFWGGWADKTGTFLVGDKGTVFHFDGTVWARMNVPVPVPLHALWGNNRNELWAVGWMGAILRYDGRAWHRVRGCRVDGAGKYAAHPENTPLFAIDGQTGGTAFTVGDDGMILRWSGVLWEAENSGTRAHLRAVLCLSDGRVLAAGHGGIVLLRSLEGDWNSLACSVSTGFTAALEIAPGTVLLAGGRYFAAENGFRGDLVLLEEDRFERLFPDASLPRLRDLAVMEDEDGVLVAGDRGMIRRLTEEGPAPVESGTSHDLHGLVPAPGGGVLAVGDFGTILSNGPPPKEAPAICGLEKTSSWRRLDSGTEHTLWGVWRDPKSGTAYACGESGTVLVEDRDKWVPLPKVGPVGLRALARAPEGGLLAAGEQGKVYHFDGRSWRCEFDLMPNTTLLALWSDDAGTVFAAGDEGLILHRDSAGWRRAVSGTKNALYGLWGPDDRHLLAVGDFGLVLRWNGTDWKAFNAGTERFLFGVWGRGLNDIFVVGLAGTLGHFDGTRWRISAARARHDLLAVAGTEDAAFAVGSSGAAMSHDGNRWISEPTGVESGLRAVTAVGGVVLAAGDGGCLLRREAAD</sequence>
<dbReference type="RefSeq" id="WP_207186930.1">
    <property type="nucleotide sequence ID" value="NZ_NHSI01000019.1"/>
</dbReference>
<organism evidence="1 2">
    <name type="scientific">Rhodovulum imhoffii</name>
    <dbReference type="NCBI Taxonomy" id="365340"/>
    <lineage>
        <taxon>Bacteria</taxon>
        <taxon>Pseudomonadati</taxon>
        <taxon>Pseudomonadota</taxon>
        <taxon>Alphaproteobacteria</taxon>
        <taxon>Rhodobacterales</taxon>
        <taxon>Paracoccaceae</taxon>
        <taxon>Rhodovulum</taxon>
    </lineage>
</organism>
<dbReference type="SUPFAM" id="SSF50998">
    <property type="entry name" value="Quinoprotein alcohol dehydrogenase-like"/>
    <property type="match status" value="1"/>
</dbReference>
<dbReference type="AlphaFoldDB" id="A0A2T5BPK2"/>
<accession>A0A2T5BPK2</accession>
<evidence type="ECO:0000313" key="1">
    <source>
        <dbReference type="EMBL" id="PTN00973.1"/>
    </source>
</evidence>
<proteinExistence type="predicted"/>